<dbReference type="EMBL" id="CP097509">
    <property type="protein sequence ID" value="URE21187.1"/>
    <property type="molecule type" value="Genomic_DNA"/>
</dbReference>
<proteinExistence type="predicted"/>
<organism evidence="1 2">
    <name type="scientific">Musa troglodytarum</name>
    <name type="common">fe'i banana</name>
    <dbReference type="NCBI Taxonomy" id="320322"/>
    <lineage>
        <taxon>Eukaryota</taxon>
        <taxon>Viridiplantae</taxon>
        <taxon>Streptophyta</taxon>
        <taxon>Embryophyta</taxon>
        <taxon>Tracheophyta</taxon>
        <taxon>Spermatophyta</taxon>
        <taxon>Magnoliopsida</taxon>
        <taxon>Liliopsida</taxon>
        <taxon>Zingiberales</taxon>
        <taxon>Musaceae</taxon>
        <taxon>Musa</taxon>
    </lineage>
</organism>
<keyword evidence="2" id="KW-1185">Reference proteome</keyword>
<evidence type="ECO:0000313" key="1">
    <source>
        <dbReference type="EMBL" id="URE21187.1"/>
    </source>
</evidence>
<protein>
    <submittedName>
        <fullName evidence="1">Uncharacterized protein</fullName>
    </submittedName>
</protein>
<name>A0A9E7KJP7_9LILI</name>
<reference evidence="1" key="1">
    <citation type="submission" date="2022-05" db="EMBL/GenBank/DDBJ databases">
        <title>The Musa troglodytarum L. genome provides insights into the mechanism of non-climacteric behaviour and enrichment of carotenoids.</title>
        <authorList>
            <person name="Wang J."/>
        </authorList>
    </citation>
    <scope>NUCLEOTIDE SEQUENCE</scope>
    <source>
        <tissue evidence="1">Leaf</tissue>
    </source>
</reference>
<dbReference type="Proteomes" id="UP001055439">
    <property type="component" value="Chromosome 7"/>
</dbReference>
<evidence type="ECO:0000313" key="2">
    <source>
        <dbReference type="Proteomes" id="UP001055439"/>
    </source>
</evidence>
<dbReference type="AlphaFoldDB" id="A0A9E7KJP7"/>
<gene>
    <name evidence="1" type="ORF">MUK42_09201</name>
</gene>
<sequence>MQASTETDGRLNYKEVIENPYVLYTAVMNSIMSFTSYPGWQQVMLPQSPESNSSRYRFA</sequence>
<accession>A0A9E7KJP7</accession>